<dbReference type="GO" id="GO:0016301">
    <property type="term" value="F:kinase activity"/>
    <property type="evidence" value="ECO:0007669"/>
    <property type="project" value="UniProtKB-KW"/>
</dbReference>
<sequence length="202" mass="21951">MDDLAARIAARADAAPGRFLVGIAGAPGAGKSTIAEELVTRLGPRAALVPMDGFHLDNAILDARGRRFHKGSPDTFDVGGLVSVLQRLKAGGEVIVPVFDRYRDVSVGSARIVPVDAKIIISEGNYLLLQDEPWTALAPLWDMRVFLDVPEADLERRLIARWEHHGLSAEEGRRRAFDNDIPNARTVIARSAKADVVLSQNN</sequence>
<comment type="caution">
    <text evidence="2">The sequence shown here is derived from an EMBL/GenBank/DDBJ whole genome shotgun (WGS) entry which is preliminary data.</text>
</comment>
<dbReference type="Pfam" id="PF00485">
    <property type="entry name" value="PRK"/>
    <property type="match status" value="1"/>
</dbReference>
<proteinExistence type="predicted"/>
<name>A0A2W5TYM7_CERSP</name>
<evidence type="ECO:0000259" key="1">
    <source>
        <dbReference type="Pfam" id="PF00485"/>
    </source>
</evidence>
<protein>
    <submittedName>
        <fullName evidence="2">Nucleoside/nucleotide kinase family protein</fullName>
    </submittedName>
</protein>
<dbReference type="Gene3D" id="3.40.50.300">
    <property type="entry name" value="P-loop containing nucleotide triphosphate hydrolases"/>
    <property type="match status" value="1"/>
</dbReference>
<dbReference type="GO" id="GO:0005524">
    <property type="term" value="F:ATP binding"/>
    <property type="evidence" value="ECO:0007669"/>
    <property type="project" value="InterPro"/>
</dbReference>
<accession>A0A2W5TYM7</accession>
<evidence type="ECO:0000313" key="3">
    <source>
        <dbReference type="Proteomes" id="UP000248975"/>
    </source>
</evidence>
<dbReference type="PANTHER" id="PTHR10285">
    <property type="entry name" value="URIDINE KINASE"/>
    <property type="match status" value="1"/>
</dbReference>
<feature type="domain" description="Phosphoribulokinase/uridine kinase" evidence="1">
    <location>
        <begin position="21"/>
        <end position="170"/>
    </location>
</feature>
<keyword evidence="2" id="KW-0418">Kinase</keyword>
<keyword evidence="2" id="KW-0808">Transferase</keyword>
<gene>
    <name evidence="2" type="ORF">DI533_17755</name>
</gene>
<organism evidence="2 3">
    <name type="scientific">Cereibacter sphaeroides</name>
    <name type="common">Rhodobacter sphaeroides</name>
    <dbReference type="NCBI Taxonomy" id="1063"/>
    <lineage>
        <taxon>Bacteria</taxon>
        <taxon>Pseudomonadati</taxon>
        <taxon>Pseudomonadota</taxon>
        <taxon>Alphaproteobacteria</taxon>
        <taxon>Rhodobacterales</taxon>
        <taxon>Paracoccaceae</taxon>
        <taxon>Cereibacter</taxon>
    </lineage>
</organism>
<dbReference type="InterPro" id="IPR027417">
    <property type="entry name" value="P-loop_NTPase"/>
</dbReference>
<reference evidence="2 3" key="1">
    <citation type="submission" date="2017-08" db="EMBL/GenBank/DDBJ databases">
        <title>Infants hospitalized years apart are colonized by the same room-sourced microbial strains.</title>
        <authorList>
            <person name="Brooks B."/>
            <person name="Olm M.R."/>
            <person name="Firek B.A."/>
            <person name="Baker R."/>
            <person name="Thomas B.C."/>
            <person name="Morowitz M.J."/>
            <person name="Banfield J.F."/>
        </authorList>
    </citation>
    <scope>NUCLEOTIDE SEQUENCE [LARGE SCALE GENOMIC DNA]</scope>
    <source>
        <strain evidence="2">S2_003_000_R2_11</strain>
    </source>
</reference>
<dbReference type="EMBL" id="QFQS01000005">
    <property type="protein sequence ID" value="PZQ95883.1"/>
    <property type="molecule type" value="Genomic_DNA"/>
</dbReference>
<dbReference type="SUPFAM" id="SSF52540">
    <property type="entry name" value="P-loop containing nucleoside triphosphate hydrolases"/>
    <property type="match status" value="1"/>
</dbReference>
<evidence type="ECO:0000313" key="2">
    <source>
        <dbReference type="EMBL" id="PZQ95883.1"/>
    </source>
</evidence>
<dbReference type="Proteomes" id="UP000248975">
    <property type="component" value="Unassembled WGS sequence"/>
</dbReference>
<dbReference type="AlphaFoldDB" id="A0A2W5TYM7"/>
<dbReference type="InterPro" id="IPR006083">
    <property type="entry name" value="PRK/URK"/>
</dbReference>